<dbReference type="PRINTS" id="PR01050">
    <property type="entry name" value="PYRUVTKNASE"/>
</dbReference>
<evidence type="ECO:0000313" key="19">
    <source>
        <dbReference type="EMBL" id="SHO59461.1"/>
    </source>
</evidence>
<sequence>MSHINKTKILATIGPASNNYETIKSLALAGANVFRLNFSHGSHDVHQANIEIIRKVNAEMNWNLGILQDLQGPKIRVGEVENNGVEIKPGEPITITNDPVIGTSSLVSTVYQNLPNDVVPGDRILIDDGNLEVVVNDTDGKNVNCTVIHGGILKSRKGINLPNTKVSAPSLTEKDIEDLAFGLSQDVDWIALSFVRSAEDIVDLRERIQKAGKHCKIVAKIEKPEALENIDAIIEATDAIMVARGDLGVEVPMEIVPLWQKKMVAKCKLASKPVIIATQMMESMITNPRPTRAETNDVGNAVLDGADAVMLSAETASGKYPVNAVKAMSSIISYLEQNADIYHNLYKIPEEDPTFLSSNLILMASRLSRNVSAKAIVGITSSGFTAFKIASHRPSAGVFIFTRNRSLITQMSLVWGVKAYFYENQVSTDATFVDIEKTLQNDGHVSSGDLIINTASMPLKAKGRTNMLKIHMVE</sequence>
<comment type="cofactor">
    <cofactor evidence="2">
        <name>K(+)</name>
        <dbReference type="ChEBI" id="CHEBI:29103"/>
    </cofactor>
</comment>
<evidence type="ECO:0000313" key="20">
    <source>
        <dbReference type="Proteomes" id="UP000184609"/>
    </source>
</evidence>
<evidence type="ECO:0000256" key="3">
    <source>
        <dbReference type="ARBA" id="ARBA00004997"/>
    </source>
</evidence>
<dbReference type="NCBIfam" id="TIGR01064">
    <property type="entry name" value="pyruv_kin"/>
    <property type="match status" value="1"/>
</dbReference>
<dbReference type="GO" id="GO:0004743">
    <property type="term" value="F:pyruvate kinase activity"/>
    <property type="evidence" value="ECO:0007669"/>
    <property type="project" value="UniProtKB-UniRule"/>
</dbReference>
<protein>
    <recommendedName>
        <fullName evidence="6 15">Pyruvate kinase</fullName>
        <ecNumber evidence="5 15">2.7.1.40</ecNumber>
    </recommendedName>
</protein>
<dbReference type="STRING" id="1073327.SAMN04488108_0097"/>
<keyword evidence="8" id="KW-0479">Metal-binding</keyword>
<evidence type="ECO:0000259" key="17">
    <source>
        <dbReference type="Pfam" id="PF00224"/>
    </source>
</evidence>
<keyword evidence="11" id="KW-0067">ATP-binding</keyword>
<dbReference type="AlphaFoldDB" id="A0A1M7Z3J0"/>
<dbReference type="PANTHER" id="PTHR11817">
    <property type="entry name" value="PYRUVATE KINASE"/>
    <property type="match status" value="1"/>
</dbReference>
<keyword evidence="13 16" id="KW-0324">Glycolysis</keyword>
<dbReference type="InterPro" id="IPR015795">
    <property type="entry name" value="Pyrv_Knase_C"/>
</dbReference>
<evidence type="ECO:0000256" key="6">
    <source>
        <dbReference type="ARBA" id="ARBA00018587"/>
    </source>
</evidence>
<evidence type="ECO:0000256" key="15">
    <source>
        <dbReference type="NCBIfam" id="TIGR01064"/>
    </source>
</evidence>
<dbReference type="InterPro" id="IPR018209">
    <property type="entry name" value="Pyrv_Knase_AS"/>
</dbReference>
<comment type="cofactor">
    <cofactor evidence="1">
        <name>Mg(2+)</name>
        <dbReference type="ChEBI" id="CHEBI:18420"/>
    </cofactor>
</comment>
<organism evidence="19 20">
    <name type="scientific">Algoriphagus zhangzhouensis</name>
    <dbReference type="NCBI Taxonomy" id="1073327"/>
    <lineage>
        <taxon>Bacteria</taxon>
        <taxon>Pseudomonadati</taxon>
        <taxon>Bacteroidota</taxon>
        <taxon>Cytophagia</taxon>
        <taxon>Cytophagales</taxon>
        <taxon>Cyclobacteriaceae</taxon>
        <taxon>Algoriphagus</taxon>
    </lineage>
</organism>
<evidence type="ECO:0000259" key="18">
    <source>
        <dbReference type="Pfam" id="PF02887"/>
    </source>
</evidence>
<dbReference type="InterPro" id="IPR001697">
    <property type="entry name" value="Pyr_Knase"/>
</dbReference>
<evidence type="ECO:0000256" key="14">
    <source>
        <dbReference type="ARBA" id="ARBA00023317"/>
    </source>
</evidence>
<dbReference type="InterPro" id="IPR036918">
    <property type="entry name" value="Pyrv_Knase_C_sf"/>
</dbReference>
<dbReference type="GO" id="GO:0030955">
    <property type="term" value="F:potassium ion binding"/>
    <property type="evidence" value="ECO:0007669"/>
    <property type="project" value="UniProtKB-UniRule"/>
</dbReference>
<feature type="domain" description="Pyruvate kinase C-terminal" evidence="18">
    <location>
        <begin position="363"/>
        <end position="471"/>
    </location>
</feature>
<keyword evidence="20" id="KW-1185">Reference proteome</keyword>
<dbReference type="SUPFAM" id="SSF51621">
    <property type="entry name" value="Phosphoenolpyruvate/pyruvate domain"/>
    <property type="match status" value="1"/>
</dbReference>
<dbReference type="PROSITE" id="PS00110">
    <property type="entry name" value="PYRUVATE_KINASE"/>
    <property type="match status" value="1"/>
</dbReference>
<comment type="catalytic activity">
    <reaction evidence="16">
        <text>pyruvate + ATP = phosphoenolpyruvate + ADP + H(+)</text>
        <dbReference type="Rhea" id="RHEA:18157"/>
        <dbReference type="ChEBI" id="CHEBI:15361"/>
        <dbReference type="ChEBI" id="CHEBI:15378"/>
        <dbReference type="ChEBI" id="CHEBI:30616"/>
        <dbReference type="ChEBI" id="CHEBI:58702"/>
        <dbReference type="ChEBI" id="CHEBI:456216"/>
        <dbReference type="EC" id="2.7.1.40"/>
    </reaction>
</comment>
<evidence type="ECO:0000256" key="2">
    <source>
        <dbReference type="ARBA" id="ARBA00001958"/>
    </source>
</evidence>
<keyword evidence="14 19" id="KW-0670">Pyruvate</keyword>
<dbReference type="RefSeq" id="WP_073569795.1">
    <property type="nucleotide sequence ID" value="NZ_FRXN01000001.1"/>
</dbReference>
<dbReference type="NCBIfam" id="NF004978">
    <property type="entry name" value="PRK06354.1"/>
    <property type="match status" value="1"/>
</dbReference>
<dbReference type="Gene3D" id="2.40.33.10">
    <property type="entry name" value="PK beta-barrel domain-like"/>
    <property type="match status" value="1"/>
</dbReference>
<gene>
    <name evidence="19" type="ORF">SAMN04488108_0097</name>
</gene>
<evidence type="ECO:0000256" key="5">
    <source>
        <dbReference type="ARBA" id="ARBA00012142"/>
    </source>
</evidence>
<dbReference type="InterPro" id="IPR015806">
    <property type="entry name" value="Pyrv_Knase_insert_dom_sf"/>
</dbReference>
<dbReference type="InterPro" id="IPR011037">
    <property type="entry name" value="Pyrv_Knase-like_insert_dom_sf"/>
</dbReference>
<evidence type="ECO:0000256" key="16">
    <source>
        <dbReference type="RuleBase" id="RU000504"/>
    </source>
</evidence>
<dbReference type="Proteomes" id="UP000184609">
    <property type="component" value="Unassembled WGS sequence"/>
</dbReference>
<evidence type="ECO:0000256" key="8">
    <source>
        <dbReference type="ARBA" id="ARBA00022723"/>
    </source>
</evidence>
<dbReference type="Gene3D" id="3.20.20.60">
    <property type="entry name" value="Phosphoenolpyruvate-binding domains"/>
    <property type="match status" value="1"/>
</dbReference>
<dbReference type="Pfam" id="PF02887">
    <property type="entry name" value="PK_C"/>
    <property type="match status" value="1"/>
</dbReference>
<dbReference type="NCBIfam" id="NF004491">
    <property type="entry name" value="PRK05826.1"/>
    <property type="match status" value="1"/>
</dbReference>
<dbReference type="GO" id="GO:0005524">
    <property type="term" value="F:ATP binding"/>
    <property type="evidence" value="ECO:0007669"/>
    <property type="project" value="UniProtKB-KW"/>
</dbReference>
<dbReference type="SUPFAM" id="SSF50800">
    <property type="entry name" value="PK beta-barrel domain-like"/>
    <property type="match status" value="1"/>
</dbReference>
<dbReference type="EMBL" id="FRXN01000001">
    <property type="protein sequence ID" value="SHO59461.1"/>
    <property type="molecule type" value="Genomic_DNA"/>
</dbReference>
<keyword evidence="9" id="KW-0547">Nucleotide-binding</keyword>
<keyword evidence="7 16" id="KW-0808">Transferase</keyword>
<evidence type="ECO:0000256" key="7">
    <source>
        <dbReference type="ARBA" id="ARBA00022679"/>
    </source>
</evidence>
<evidence type="ECO:0000256" key="12">
    <source>
        <dbReference type="ARBA" id="ARBA00022842"/>
    </source>
</evidence>
<dbReference type="InterPro" id="IPR040442">
    <property type="entry name" value="Pyrv_kinase-like_dom_sf"/>
</dbReference>
<evidence type="ECO:0000256" key="4">
    <source>
        <dbReference type="ARBA" id="ARBA00008663"/>
    </source>
</evidence>
<accession>A0A1M7Z3J0</accession>
<evidence type="ECO:0000256" key="10">
    <source>
        <dbReference type="ARBA" id="ARBA00022777"/>
    </source>
</evidence>
<name>A0A1M7Z3J0_9BACT</name>
<dbReference type="GO" id="GO:0000287">
    <property type="term" value="F:magnesium ion binding"/>
    <property type="evidence" value="ECO:0007669"/>
    <property type="project" value="UniProtKB-UniRule"/>
</dbReference>
<keyword evidence="10 16" id="KW-0418">Kinase</keyword>
<dbReference type="Gene3D" id="3.40.1380.20">
    <property type="entry name" value="Pyruvate kinase, C-terminal domain"/>
    <property type="match status" value="1"/>
</dbReference>
<dbReference type="FunFam" id="2.40.33.10:FF:000001">
    <property type="entry name" value="Pyruvate kinase"/>
    <property type="match status" value="1"/>
</dbReference>
<evidence type="ECO:0000256" key="1">
    <source>
        <dbReference type="ARBA" id="ARBA00001946"/>
    </source>
</evidence>
<evidence type="ECO:0000256" key="13">
    <source>
        <dbReference type="ARBA" id="ARBA00023152"/>
    </source>
</evidence>
<reference evidence="20" key="1">
    <citation type="submission" date="2016-12" db="EMBL/GenBank/DDBJ databases">
        <authorList>
            <person name="Varghese N."/>
            <person name="Submissions S."/>
        </authorList>
    </citation>
    <scope>NUCLEOTIDE SEQUENCE [LARGE SCALE GENOMIC DNA]</scope>
    <source>
        <strain evidence="20">DSM 25035</strain>
    </source>
</reference>
<dbReference type="GO" id="GO:0016301">
    <property type="term" value="F:kinase activity"/>
    <property type="evidence" value="ECO:0007669"/>
    <property type="project" value="UniProtKB-KW"/>
</dbReference>
<dbReference type="FunFam" id="3.20.20.60:FF:000025">
    <property type="entry name" value="Pyruvate kinase"/>
    <property type="match status" value="1"/>
</dbReference>
<feature type="domain" description="Pyruvate kinase barrel" evidence="17">
    <location>
        <begin position="5"/>
        <end position="325"/>
    </location>
</feature>
<evidence type="ECO:0000256" key="11">
    <source>
        <dbReference type="ARBA" id="ARBA00022840"/>
    </source>
</evidence>
<dbReference type="SUPFAM" id="SSF52935">
    <property type="entry name" value="PK C-terminal domain-like"/>
    <property type="match status" value="1"/>
</dbReference>
<keyword evidence="12 16" id="KW-0460">Magnesium</keyword>
<dbReference type="InterPro" id="IPR015793">
    <property type="entry name" value="Pyrv_Knase_brl"/>
</dbReference>
<dbReference type="UniPathway" id="UPA00109">
    <property type="reaction ID" value="UER00188"/>
</dbReference>
<evidence type="ECO:0000256" key="9">
    <source>
        <dbReference type="ARBA" id="ARBA00022741"/>
    </source>
</evidence>
<comment type="pathway">
    <text evidence="3 16">Carbohydrate degradation; glycolysis; pyruvate from D-glyceraldehyde 3-phosphate: step 5/5.</text>
</comment>
<dbReference type="Pfam" id="PF00224">
    <property type="entry name" value="PK"/>
    <property type="match status" value="1"/>
</dbReference>
<proteinExistence type="inferred from homology"/>
<dbReference type="EC" id="2.7.1.40" evidence="5 15"/>
<dbReference type="InterPro" id="IPR015813">
    <property type="entry name" value="Pyrv/PenolPyrv_kinase-like_dom"/>
</dbReference>
<comment type="similarity">
    <text evidence="4 16">Belongs to the pyruvate kinase family.</text>
</comment>
<dbReference type="OrthoDB" id="9812123at2"/>